<dbReference type="GO" id="GO:0006357">
    <property type="term" value="P:regulation of transcription by RNA polymerase II"/>
    <property type="evidence" value="ECO:0007669"/>
    <property type="project" value="TreeGrafter"/>
</dbReference>
<dbReference type="GO" id="GO:0003700">
    <property type="term" value="F:DNA-binding transcription factor activity"/>
    <property type="evidence" value="ECO:0007669"/>
    <property type="project" value="TreeGrafter"/>
</dbReference>
<evidence type="ECO:0000313" key="10">
    <source>
        <dbReference type="EMBL" id="KAF7272313.1"/>
    </source>
</evidence>
<organism evidence="10 11">
    <name type="scientific">Rhynchophorus ferrugineus</name>
    <name type="common">Red palm weevil</name>
    <name type="synonym">Curculio ferrugineus</name>
    <dbReference type="NCBI Taxonomy" id="354439"/>
    <lineage>
        <taxon>Eukaryota</taxon>
        <taxon>Metazoa</taxon>
        <taxon>Ecdysozoa</taxon>
        <taxon>Arthropoda</taxon>
        <taxon>Hexapoda</taxon>
        <taxon>Insecta</taxon>
        <taxon>Pterygota</taxon>
        <taxon>Neoptera</taxon>
        <taxon>Endopterygota</taxon>
        <taxon>Coleoptera</taxon>
        <taxon>Polyphaga</taxon>
        <taxon>Cucujiformia</taxon>
        <taxon>Curculionidae</taxon>
        <taxon>Dryophthorinae</taxon>
        <taxon>Rhynchophorus</taxon>
    </lineage>
</organism>
<dbReference type="GO" id="GO:0005634">
    <property type="term" value="C:nucleus"/>
    <property type="evidence" value="ECO:0007669"/>
    <property type="project" value="UniProtKB-SubCell"/>
</dbReference>
<evidence type="ECO:0000259" key="9">
    <source>
        <dbReference type="PROSITE" id="PS50157"/>
    </source>
</evidence>
<keyword evidence="11" id="KW-1185">Reference proteome</keyword>
<dbReference type="InterPro" id="IPR013087">
    <property type="entry name" value="Znf_C2H2_type"/>
</dbReference>
<dbReference type="Gene3D" id="3.30.160.60">
    <property type="entry name" value="Classic Zinc Finger"/>
    <property type="match status" value="2"/>
</dbReference>
<dbReference type="Pfam" id="PF00096">
    <property type="entry name" value="zf-C2H2"/>
    <property type="match status" value="2"/>
</dbReference>
<keyword evidence="3" id="KW-0677">Repeat</keyword>
<accession>A0A834I4W9</accession>
<dbReference type="PANTHER" id="PTHR24404:SF114">
    <property type="entry name" value="KLUMPFUSS, ISOFORM B-RELATED"/>
    <property type="match status" value="1"/>
</dbReference>
<keyword evidence="6" id="KW-0238">DNA-binding</keyword>
<feature type="domain" description="C2H2-type" evidence="9">
    <location>
        <begin position="48"/>
        <end position="76"/>
    </location>
</feature>
<evidence type="ECO:0000256" key="5">
    <source>
        <dbReference type="ARBA" id="ARBA00022833"/>
    </source>
</evidence>
<dbReference type="FunFam" id="3.30.160.60:FF:000100">
    <property type="entry name" value="Zinc finger 45-like"/>
    <property type="match status" value="1"/>
</dbReference>
<evidence type="ECO:0000313" key="11">
    <source>
        <dbReference type="Proteomes" id="UP000625711"/>
    </source>
</evidence>
<evidence type="ECO:0000256" key="1">
    <source>
        <dbReference type="ARBA" id="ARBA00004123"/>
    </source>
</evidence>
<evidence type="ECO:0000256" key="6">
    <source>
        <dbReference type="ARBA" id="ARBA00023125"/>
    </source>
</evidence>
<evidence type="ECO:0000256" key="2">
    <source>
        <dbReference type="ARBA" id="ARBA00022723"/>
    </source>
</evidence>
<dbReference type="PANTHER" id="PTHR24404">
    <property type="entry name" value="ZINC FINGER PROTEIN"/>
    <property type="match status" value="1"/>
</dbReference>
<reference evidence="10" key="1">
    <citation type="submission" date="2020-08" db="EMBL/GenBank/DDBJ databases">
        <title>Genome sequencing and assembly of the red palm weevil Rhynchophorus ferrugineus.</title>
        <authorList>
            <person name="Dias G.B."/>
            <person name="Bergman C.M."/>
            <person name="Manee M."/>
        </authorList>
    </citation>
    <scope>NUCLEOTIDE SEQUENCE</scope>
    <source>
        <strain evidence="10">AA-2017</strain>
        <tissue evidence="10">Whole larva</tissue>
    </source>
</reference>
<dbReference type="AlphaFoldDB" id="A0A834I4W9"/>
<dbReference type="GO" id="GO:0008270">
    <property type="term" value="F:zinc ion binding"/>
    <property type="evidence" value="ECO:0007669"/>
    <property type="project" value="UniProtKB-KW"/>
</dbReference>
<dbReference type="GO" id="GO:0000978">
    <property type="term" value="F:RNA polymerase II cis-regulatory region sequence-specific DNA binding"/>
    <property type="evidence" value="ECO:0007669"/>
    <property type="project" value="TreeGrafter"/>
</dbReference>
<name>A0A834I4W9_RHYFE</name>
<sequence>MSAINKLGIKYSVEYGKPFGCSKCGKRYKRKIHLNSHLKYECGVRPQFVCELCSRAFHQKSNLKAHINVVHFKMKRSSQGQTQYNNSSDAEDTTIMDVFYE</sequence>
<gene>
    <name evidence="10" type="ORF">GWI33_014862</name>
</gene>
<dbReference type="Proteomes" id="UP000625711">
    <property type="component" value="Unassembled WGS sequence"/>
</dbReference>
<dbReference type="InterPro" id="IPR050589">
    <property type="entry name" value="Ikaros_C2H2-ZF"/>
</dbReference>
<evidence type="ECO:0000256" key="4">
    <source>
        <dbReference type="ARBA" id="ARBA00022771"/>
    </source>
</evidence>
<dbReference type="PROSITE" id="PS50157">
    <property type="entry name" value="ZINC_FINGER_C2H2_2"/>
    <property type="match status" value="2"/>
</dbReference>
<evidence type="ECO:0000256" key="8">
    <source>
        <dbReference type="PROSITE-ProRule" id="PRU00042"/>
    </source>
</evidence>
<comment type="caution">
    <text evidence="10">The sequence shown here is derived from an EMBL/GenBank/DDBJ whole genome shotgun (WGS) entry which is preliminary data.</text>
</comment>
<keyword evidence="5" id="KW-0862">Zinc</keyword>
<dbReference type="SMART" id="SM00355">
    <property type="entry name" value="ZnF_C2H2"/>
    <property type="match status" value="2"/>
</dbReference>
<evidence type="ECO:0000256" key="3">
    <source>
        <dbReference type="ARBA" id="ARBA00022737"/>
    </source>
</evidence>
<proteinExistence type="predicted"/>
<evidence type="ECO:0000256" key="7">
    <source>
        <dbReference type="ARBA" id="ARBA00023242"/>
    </source>
</evidence>
<feature type="domain" description="C2H2-type" evidence="9">
    <location>
        <begin position="19"/>
        <end position="46"/>
    </location>
</feature>
<keyword evidence="2" id="KW-0479">Metal-binding</keyword>
<dbReference type="PROSITE" id="PS00028">
    <property type="entry name" value="ZINC_FINGER_C2H2_1"/>
    <property type="match status" value="1"/>
</dbReference>
<keyword evidence="7" id="KW-0539">Nucleus</keyword>
<comment type="subcellular location">
    <subcellularLocation>
        <location evidence="1">Nucleus</location>
    </subcellularLocation>
</comment>
<dbReference type="OrthoDB" id="3437960at2759"/>
<protein>
    <recommendedName>
        <fullName evidence="9">C2H2-type domain-containing protein</fullName>
    </recommendedName>
</protein>
<keyword evidence="4 8" id="KW-0863">Zinc-finger</keyword>
<dbReference type="SUPFAM" id="SSF57667">
    <property type="entry name" value="beta-beta-alpha zinc fingers"/>
    <property type="match status" value="1"/>
</dbReference>
<dbReference type="EMBL" id="JAACXV010013785">
    <property type="protein sequence ID" value="KAF7272313.1"/>
    <property type="molecule type" value="Genomic_DNA"/>
</dbReference>
<dbReference type="InterPro" id="IPR036236">
    <property type="entry name" value="Znf_C2H2_sf"/>
</dbReference>